<keyword evidence="3" id="KW-1185">Reference proteome</keyword>
<organism evidence="1 3">
    <name type="scientific">Didymodactylos carnosus</name>
    <dbReference type="NCBI Taxonomy" id="1234261"/>
    <lineage>
        <taxon>Eukaryota</taxon>
        <taxon>Metazoa</taxon>
        <taxon>Spiralia</taxon>
        <taxon>Gnathifera</taxon>
        <taxon>Rotifera</taxon>
        <taxon>Eurotatoria</taxon>
        <taxon>Bdelloidea</taxon>
        <taxon>Philodinida</taxon>
        <taxon>Philodinidae</taxon>
        <taxon>Didymodactylos</taxon>
    </lineage>
</organism>
<evidence type="ECO:0000313" key="1">
    <source>
        <dbReference type="EMBL" id="CAF1294945.1"/>
    </source>
</evidence>
<dbReference type="Proteomes" id="UP000681722">
    <property type="component" value="Unassembled WGS sequence"/>
</dbReference>
<sequence length="14" mass="1584">MNSRSLGIDFGHHL</sequence>
<accession>A0A815D9M2</accession>
<feature type="non-terminal residue" evidence="1">
    <location>
        <position position="1"/>
    </location>
</feature>
<name>A0A815D9M2_9BILA</name>
<evidence type="ECO:0000313" key="3">
    <source>
        <dbReference type="Proteomes" id="UP000663829"/>
    </source>
</evidence>
<dbReference type="EMBL" id="CAJOBC010034574">
    <property type="protein sequence ID" value="CAF4107792.1"/>
    <property type="molecule type" value="Genomic_DNA"/>
</dbReference>
<dbReference type="Proteomes" id="UP000663829">
    <property type="component" value="Unassembled WGS sequence"/>
</dbReference>
<comment type="caution">
    <text evidence="1">The sequence shown here is derived from an EMBL/GenBank/DDBJ whole genome shotgun (WGS) entry which is preliminary data.</text>
</comment>
<feature type="non-terminal residue" evidence="1">
    <location>
        <position position="14"/>
    </location>
</feature>
<reference evidence="1" key="1">
    <citation type="submission" date="2021-02" db="EMBL/GenBank/DDBJ databases">
        <authorList>
            <person name="Nowell W R."/>
        </authorList>
    </citation>
    <scope>NUCLEOTIDE SEQUENCE</scope>
</reference>
<gene>
    <name evidence="1" type="ORF">GPM918_LOCUS28227</name>
    <name evidence="2" type="ORF">SRO942_LOCUS28705</name>
</gene>
<protein>
    <submittedName>
        <fullName evidence="1">Uncharacterized protein</fullName>
    </submittedName>
</protein>
<evidence type="ECO:0000313" key="2">
    <source>
        <dbReference type="EMBL" id="CAF4107792.1"/>
    </source>
</evidence>
<proteinExistence type="predicted"/>
<dbReference type="EMBL" id="CAJNOQ010012224">
    <property type="protein sequence ID" value="CAF1294945.1"/>
    <property type="molecule type" value="Genomic_DNA"/>
</dbReference>